<comment type="subcellular location">
    <subcellularLocation>
        <location evidence="1">Cell inner membrane</location>
        <topology evidence="1">Multi-pass membrane protein</topology>
    </subcellularLocation>
</comment>
<evidence type="ECO:0000313" key="10">
    <source>
        <dbReference type="EMBL" id="MCB5194801.1"/>
    </source>
</evidence>
<feature type="transmembrane region" description="Helical" evidence="9">
    <location>
        <begin position="77"/>
        <end position="96"/>
    </location>
</feature>
<accession>A0ABS8BGG5</accession>
<comment type="similarity">
    <text evidence="8">Belongs to the TsuA/YedE (TC 9.B.102) family.</text>
</comment>
<evidence type="ECO:0000256" key="7">
    <source>
        <dbReference type="ARBA" id="ARBA00023136"/>
    </source>
</evidence>
<reference evidence="10 11" key="1">
    <citation type="submission" date="2021-10" db="EMBL/GenBank/DDBJ databases">
        <authorList>
            <person name="Chen M."/>
        </authorList>
    </citation>
    <scope>NUCLEOTIDE SEQUENCE [LARGE SCALE GENOMIC DNA]</scope>
    <source>
        <strain evidence="10 11">H3-26</strain>
    </source>
</reference>
<keyword evidence="11" id="KW-1185">Reference proteome</keyword>
<dbReference type="Proteomes" id="UP001198034">
    <property type="component" value="Unassembled WGS sequence"/>
</dbReference>
<sequence>MQIDYANFTPLASLAGGALIGLSAGLLILLAGKIAGIAGILGGLVNRSPDRTWRALFVLGLLISPWLWQLFAPLPSLTMVTSIPGLIIAGLLVGIGTRYANGCTSGHGICGLSRFSLRSLIAVLTFMSSGFISVYLIKHLL</sequence>
<organism evidence="10 11">
    <name type="scientific">Deefgea salmonis</name>
    <dbReference type="NCBI Taxonomy" id="2875502"/>
    <lineage>
        <taxon>Bacteria</taxon>
        <taxon>Pseudomonadati</taxon>
        <taxon>Pseudomonadota</taxon>
        <taxon>Betaproteobacteria</taxon>
        <taxon>Neisseriales</taxon>
        <taxon>Chitinibacteraceae</taxon>
        <taxon>Deefgea</taxon>
    </lineage>
</organism>
<evidence type="ECO:0000256" key="5">
    <source>
        <dbReference type="ARBA" id="ARBA00022692"/>
    </source>
</evidence>
<evidence type="ECO:0000256" key="9">
    <source>
        <dbReference type="SAM" id="Phobius"/>
    </source>
</evidence>
<keyword evidence="7 9" id="KW-0472">Membrane</keyword>
<dbReference type="InterPro" id="IPR007272">
    <property type="entry name" value="Sulf_transp_TsuA/YedE"/>
</dbReference>
<protein>
    <submittedName>
        <fullName evidence="10">YeeE/YedE family protein</fullName>
    </submittedName>
</protein>
<keyword evidence="3" id="KW-1003">Cell membrane</keyword>
<dbReference type="Pfam" id="PF04143">
    <property type="entry name" value="Sulf_transp"/>
    <property type="match status" value="1"/>
</dbReference>
<keyword evidence="4" id="KW-0997">Cell inner membrane</keyword>
<evidence type="ECO:0000256" key="8">
    <source>
        <dbReference type="ARBA" id="ARBA00035655"/>
    </source>
</evidence>
<evidence type="ECO:0000256" key="2">
    <source>
        <dbReference type="ARBA" id="ARBA00022448"/>
    </source>
</evidence>
<dbReference type="RefSeq" id="WP_226762627.1">
    <property type="nucleotide sequence ID" value="NZ_JAJAWG010000001.1"/>
</dbReference>
<comment type="caution">
    <text evidence="10">The sequence shown here is derived from an EMBL/GenBank/DDBJ whole genome shotgun (WGS) entry which is preliminary data.</text>
</comment>
<evidence type="ECO:0000256" key="4">
    <source>
        <dbReference type="ARBA" id="ARBA00022519"/>
    </source>
</evidence>
<dbReference type="PANTHER" id="PTHR30574:SF1">
    <property type="entry name" value="SULPHUR TRANSPORT DOMAIN-CONTAINING PROTEIN"/>
    <property type="match status" value="1"/>
</dbReference>
<gene>
    <name evidence="10" type="ORF">LG219_00670</name>
</gene>
<dbReference type="PANTHER" id="PTHR30574">
    <property type="entry name" value="INNER MEMBRANE PROTEIN YEDE"/>
    <property type="match status" value="1"/>
</dbReference>
<keyword evidence="5 9" id="KW-0812">Transmembrane</keyword>
<evidence type="ECO:0000256" key="6">
    <source>
        <dbReference type="ARBA" id="ARBA00022989"/>
    </source>
</evidence>
<evidence type="ECO:0000313" key="11">
    <source>
        <dbReference type="Proteomes" id="UP001198034"/>
    </source>
</evidence>
<feature type="transmembrane region" description="Helical" evidence="9">
    <location>
        <begin position="117"/>
        <end position="137"/>
    </location>
</feature>
<proteinExistence type="inferred from homology"/>
<feature type="transmembrane region" description="Helical" evidence="9">
    <location>
        <begin position="20"/>
        <end position="41"/>
    </location>
</feature>
<evidence type="ECO:0000256" key="3">
    <source>
        <dbReference type="ARBA" id="ARBA00022475"/>
    </source>
</evidence>
<keyword evidence="6 9" id="KW-1133">Transmembrane helix</keyword>
<evidence type="ECO:0000256" key="1">
    <source>
        <dbReference type="ARBA" id="ARBA00004429"/>
    </source>
</evidence>
<dbReference type="EMBL" id="JAJAWG010000001">
    <property type="protein sequence ID" value="MCB5194801.1"/>
    <property type="molecule type" value="Genomic_DNA"/>
</dbReference>
<name>A0ABS8BGG5_9NEIS</name>
<keyword evidence="2" id="KW-0813">Transport</keyword>
<feature type="transmembrane region" description="Helical" evidence="9">
    <location>
        <begin position="53"/>
        <end position="71"/>
    </location>
</feature>